<sequence>MRVMADQKTRRAFIGFYNVVQSWSKALYQQPAQYGKVIPTRRFTTSADTKASVNTQQSNIHPLSGMSLLIDSPIGFHWQKNIDQPGRSFPVKQQEYKSIRIDPYRNEILDTKAKVLKRLKSMVKEVESGQIIEPMSAVLASLMPILQGTQSKDTLFINQSQFDRMIRSLTNVGRSYGSDWDRIQQKLPQSQVIWKPSQLLSTHDIRKVPVQTLAIFAAVSLYDLANAVNIVPSTNSVSSLLRLLSIHLELKPFTQCLSLVLLQLSGVPFHEAQLRAAHGTMTYEDIDCNAIPASIVTSAIDGFSNVGRPELGEKFLCWWSNSIARLEGHSGKEKKSMRMPDLYGEAGNQLEISHWGESEHLWTVLVRARAKVGDIVGARSWLQHYREFSTVETRSRKPYSEYLKCCASAKSEEIRACLNRLPSWVQDSPLGFQQALFRDALQMMEQDQVSVEENLFGFVLNYQVGVKDLESAVRLLVYGYGSGIVKSNTPSIFKAIFRLHKNHAVKFGGKSKPFDYCEPGEVDRVLRKIGPLNDLRGMFLNFISRTRFHNKWDLYSRVKALDHALEASLAVGDLPLAYLVQEVVASLKAQFDPKVIGTAISWLGKCRSGFGGVHDEAYSFAPASSFSAAFAKTQDQANTTASASPSHLSMLIKDTLLRNVRDSVRSRNGNCAPWLEEIRGKVASIDNPTDEQILRICAQQILLDKDGKNRIKQLAYLL</sequence>
<protein>
    <submittedName>
        <fullName evidence="1">Uncharacterized protein</fullName>
    </submittedName>
</protein>
<accession>A0A316VCV1</accession>
<name>A0A316VCV1_9BASI</name>
<dbReference type="RefSeq" id="XP_025355789.1">
    <property type="nucleotide sequence ID" value="XM_025500379.1"/>
</dbReference>
<reference evidence="1 2" key="1">
    <citation type="journal article" date="2018" name="Mol. Biol. Evol.">
        <title>Broad Genomic Sampling Reveals a Smut Pathogenic Ancestry of the Fungal Clade Ustilaginomycotina.</title>
        <authorList>
            <person name="Kijpornyongpan T."/>
            <person name="Mondo S.J."/>
            <person name="Barry K."/>
            <person name="Sandor L."/>
            <person name="Lee J."/>
            <person name="Lipzen A."/>
            <person name="Pangilinan J."/>
            <person name="LaButti K."/>
            <person name="Hainaut M."/>
            <person name="Henrissat B."/>
            <person name="Grigoriev I.V."/>
            <person name="Spatafora J.W."/>
            <person name="Aime M.C."/>
        </authorList>
    </citation>
    <scope>NUCLEOTIDE SEQUENCE [LARGE SCALE GENOMIC DNA]</scope>
    <source>
        <strain evidence="1 2">MCA 3882</strain>
    </source>
</reference>
<evidence type="ECO:0000313" key="1">
    <source>
        <dbReference type="EMBL" id="PWN35487.1"/>
    </source>
</evidence>
<gene>
    <name evidence="1" type="ORF">FA14DRAFT_172122</name>
</gene>
<proteinExistence type="predicted"/>
<dbReference type="InParanoid" id="A0A316VCV1"/>
<keyword evidence="2" id="KW-1185">Reference proteome</keyword>
<dbReference type="EMBL" id="KZ819603">
    <property type="protein sequence ID" value="PWN35487.1"/>
    <property type="molecule type" value="Genomic_DNA"/>
</dbReference>
<dbReference type="GeneID" id="37022160"/>
<dbReference type="Proteomes" id="UP000245771">
    <property type="component" value="Unassembled WGS sequence"/>
</dbReference>
<organism evidence="1 2">
    <name type="scientific">Meira miltonrushii</name>
    <dbReference type="NCBI Taxonomy" id="1280837"/>
    <lineage>
        <taxon>Eukaryota</taxon>
        <taxon>Fungi</taxon>
        <taxon>Dikarya</taxon>
        <taxon>Basidiomycota</taxon>
        <taxon>Ustilaginomycotina</taxon>
        <taxon>Exobasidiomycetes</taxon>
        <taxon>Exobasidiales</taxon>
        <taxon>Brachybasidiaceae</taxon>
        <taxon>Meira</taxon>
    </lineage>
</organism>
<evidence type="ECO:0000313" key="2">
    <source>
        <dbReference type="Proteomes" id="UP000245771"/>
    </source>
</evidence>
<dbReference type="AlphaFoldDB" id="A0A316VCV1"/>